<dbReference type="InterPro" id="IPR042112">
    <property type="entry name" value="P_AcTrfase_dom2"/>
</dbReference>
<evidence type="ECO:0000259" key="9">
    <source>
        <dbReference type="Pfam" id="PF01515"/>
    </source>
</evidence>
<evidence type="ECO:0000256" key="4">
    <source>
        <dbReference type="ARBA" id="ARBA00012707"/>
    </source>
</evidence>
<evidence type="ECO:0000256" key="8">
    <source>
        <dbReference type="ARBA" id="ARBA00031108"/>
    </source>
</evidence>
<evidence type="ECO:0000313" key="11">
    <source>
        <dbReference type="Proteomes" id="UP000070483"/>
    </source>
</evidence>
<comment type="pathway">
    <text evidence="2">Metabolic intermediate biosynthesis; acetyl-CoA biosynthesis; acetyl-CoA from acetate: step 2/2.</text>
</comment>
<dbReference type="InterPro" id="IPR012147">
    <property type="entry name" value="P_Ac_Bu_trans"/>
</dbReference>
<reference evidence="11" key="1">
    <citation type="submission" date="2016-01" db="EMBL/GenBank/DDBJ databases">
        <authorList>
            <person name="Mitreva M."/>
            <person name="Pepin K.H."/>
            <person name="Mihindukulasuriya K.A."/>
            <person name="Fulton R."/>
            <person name="Fronick C."/>
            <person name="O'Laughlin M."/>
            <person name="Miner T."/>
            <person name="Herter B."/>
            <person name="Rosa B.A."/>
            <person name="Cordes M."/>
            <person name="Tomlinson C."/>
            <person name="Wollam A."/>
            <person name="Palsikar V.B."/>
            <person name="Mardis E.R."/>
            <person name="Wilson R.K."/>
        </authorList>
    </citation>
    <scope>NUCLEOTIDE SEQUENCE [LARGE SCALE GENOMIC DNA]</scope>
    <source>
        <strain evidence="11">KA00185</strain>
    </source>
</reference>
<proteinExistence type="inferred from homology"/>
<dbReference type="SUPFAM" id="SSF53659">
    <property type="entry name" value="Isocitrate/Isopropylmalate dehydrogenase-like"/>
    <property type="match status" value="1"/>
</dbReference>
<dbReference type="AlphaFoldDB" id="A0A134A8Z8"/>
<keyword evidence="11" id="KW-1185">Reference proteome</keyword>
<dbReference type="Proteomes" id="UP000070483">
    <property type="component" value="Unassembled WGS sequence"/>
</dbReference>
<dbReference type="NCBIfam" id="NF007233">
    <property type="entry name" value="PRK09653.1"/>
    <property type="match status" value="1"/>
</dbReference>
<protein>
    <recommendedName>
        <fullName evidence="5">Phosphate acetyltransferase</fullName>
        <ecNumber evidence="4">2.3.1.8</ecNumber>
    </recommendedName>
    <alternativeName>
        <fullName evidence="8">Phosphotransacetylase</fullName>
    </alternativeName>
</protein>
<dbReference type="Pfam" id="PF01515">
    <property type="entry name" value="PTA_PTB"/>
    <property type="match status" value="1"/>
</dbReference>
<evidence type="ECO:0000256" key="3">
    <source>
        <dbReference type="ARBA" id="ARBA00005656"/>
    </source>
</evidence>
<dbReference type="PANTHER" id="PTHR43356:SF3">
    <property type="entry name" value="PHOSPHATE ACETYLTRANSFERASE"/>
    <property type="match status" value="1"/>
</dbReference>
<organism evidence="10 11">
    <name type="scientific">Leptotrichia wadei</name>
    <dbReference type="NCBI Taxonomy" id="157687"/>
    <lineage>
        <taxon>Bacteria</taxon>
        <taxon>Fusobacteriati</taxon>
        <taxon>Fusobacteriota</taxon>
        <taxon>Fusobacteriia</taxon>
        <taxon>Fusobacteriales</taxon>
        <taxon>Leptotrichiaceae</taxon>
        <taxon>Leptotrichia</taxon>
    </lineage>
</organism>
<dbReference type="InterPro" id="IPR004614">
    <property type="entry name" value="P_AcTrfase"/>
</dbReference>
<evidence type="ECO:0000313" key="10">
    <source>
        <dbReference type="EMBL" id="KXB64191.1"/>
    </source>
</evidence>
<dbReference type="EC" id="2.3.1.8" evidence="4"/>
<dbReference type="InterPro" id="IPR050500">
    <property type="entry name" value="Phos_Acetyltrans/Butyryltrans"/>
</dbReference>
<evidence type="ECO:0000256" key="5">
    <source>
        <dbReference type="ARBA" id="ARBA00021528"/>
    </source>
</evidence>
<accession>A0A134A8Z8</accession>
<dbReference type="STRING" id="157687.HMPREF3180_01455"/>
<sequence length="346" mass="37160">MINKKTGKENEFMNTLANELKEKAKKLNKTIILPETEDERVLQATEKIINEGIAKIALVGNEKEIKERASKIGVSLEGAIFYNPDSCATIDAMSELLKKRREKKGMTFETAKAILMSDPRYFAAMLVHQGRVDGMVAGSSSPTAHVLRAAIHVIGPREGLKTVSSSFVMITNTPEFGDNGTFVYSDGGVIPDPTAMQLADIAISAAEKARFTAGIKEPKVAFLSFSTKGSADGVSVSKVREAIEILKVRNVDFDFDGELQLDAAIVPEVAAAKAPNSKVAGQANVLIFPDLDSGNIGYKLTQRLAKAKALGPLIQGLARPVHDLSRGCSVEDIVEVVAITAVESEM</sequence>
<dbReference type="Gene3D" id="3.40.50.10750">
    <property type="entry name" value="Isocitrate/Isopropylmalate dehydrogenase-like"/>
    <property type="match status" value="1"/>
</dbReference>
<keyword evidence="7" id="KW-0012">Acyltransferase</keyword>
<evidence type="ECO:0000256" key="7">
    <source>
        <dbReference type="ARBA" id="ARBA00023315"/>
    </source>
</evidence>
<dbReference type="PATRIC" id="fig|157687.3.peg.1449"/>
<feature type="domain" description="Phosphate acetyl/butaryl transferase" evidence="9">
    <location>
        <begin position="17"/>
        <end position="341"/>
    </location>
</feature>
<dbReference type="GO" id="GO:0008959">
    <property type="term" value="F:phosphate acetyltransferase activity"/>
    <property type="evidence" value="ECO:0007669"/>
    <property type="project" value="UniProtKB-EC"/>
</dbReference>
<dbReference type="PANTHER" id="PTHR43356">
    <property type="entry name" value="PHOSPHATE ACETYLTRANSFERASE"/>
    <property type="match status" value="1"/>
</dbReference>
<evidence type="ECO:0000256" key="2">
    <source>
        <dbReference type="ARBA" id="ARBA00004989"/>
    </source>
</evidence>
<keyword evidence="6 10" id="KW-0808">Transferase</keyword>
<evidence type="ECO:0000256" key="6">
    <source>
        <dbReference type="ARBA" id="ARBA00022679"/>
    </source>
</evidence>
<evidence type="ECO:0000256" key="1">
    <source>
        <dbReference type="ARBA" id="ARBA00000705"/>
    </source>
</evidence>
<dbReference type="InterPro" id="IPR002505">
    <property type="entry name" value="PTA_PTB"/>
</dbReference>
<comment type="catalytic activity">
    <reaction evidence="1">
        <text>acetyl-CoA + phosphate = acetyl phosphate + CoA</text>
        <dbReference type="Rhea" id="RHEA:19521"/>
        <dbReference type="ChEBI" id="CHEBI:22191"/>
        <dbReference type="ChEBI" id="CHEBI:43474"/>
        <dbReference type="ChEBI" id="CHEBI:57287"/>
        <dbReference type="ChEBI" id="CHEBI:57288"/>
        <dbReference type="EC" id="2.3.1.8"/>
    </reaction>
</comment>
<dbReference type="PIRSF" id="PIRSF000428">
    <property type="entry name" value="P_Ac_trans"/>
    <property type="match status" value="1"/>
</dbReference>
<name>A0A134A8Z8_9FUSO</name>
<gene>
    <name evidence="10" type="ORF">HMPREF3180_01455</name>
</gene>
<dbReference type="EMBL" id="LSDD01000103">
    <property type="protein sequence ID" value="KXB64191.1"/>
    <property type="molecule type" value="Genomic_DNA"/>
</dbReference>
<comment type="caution">
    <text evidence="10">The sequence shown here is derived from an EMBL/GenBank/DDBJ whole genome shotgun (WGS) entry which is preliminary data.</text>
</comment>
<comment type="similarity">
    <text evidence="3">Belongs to the phosphate acetyltransferase and butyryltransferase family.</text>
</comment>
<dbReference type="NCBIfam" id="TIGR00651">
    <property type="entry name" value="pta"/>
    <property type="match status" value="1"/>
</dbReference>
<dbReference type="Gene3D" id="3.40.50.10950">
    <property type="match status" value="1"/>
</dbReference>
<dbReference type="InterPro" id="IPR042113">
    <property type="entry name" value="P_AcTrfase_dom1"/>
</dbReference>